<keyword evidence="2" id="KW-1185">Reference proteome</keyword>
<organism evidence="1 2">
    <name type="scientific">Stylosanthes scabra</name>
    <dbReference type="NCBI Taxonomy" id="79078"/>
    <lineage>
        <taxon>Eukaryota</taxon>
        <taxon>Viridiplantae</taxon>
        <taxon>Streptophyta</taxon>
        <taxon>Embryophyta</taxon>
        <taxon>Tracheophyta</taxon>
        <taxon>Spermatophyta</taxon>
        <taxon>Magnoliopsida</taxon>
        <taxon>eudicotyledons</taxon>
        <taxon>Gunneridae</taxon>
        <taxon>Pentapetalae</taxon>
        <taxon>rosids</taxon>
        <taxon>fabids</taxon>
        <taxon>Fabales</taxon>
        <taxon>Fabaceae</taxon>
        <taxon>Papilionoideae</taxon>
        <taxon>50 kb inversion clade</taxon>
        <taxon>dalbergioids sensu lato</taxon>
        <taxon>Dalbergieae</taxon>
        <taxon>Pterocarpus clade</taxon>
        <taxon>Stylosanthes</taxon>
    </lineage>
</organism>
<dbReference type="EMBL" id="JASCZI010000064">
    <property type="protein sequence ID" value="MED6108076.1"/>
    <property type="molecule type" value="Genomic_DNA"/>
</dbReference>
<evidence type="ECO:0000313" key="2">
    <source>
        <dbReference type="Proteomes" id="UP001341840"/>
    </source>
</evidence>
<dbReference type="Proteomes" id="UP001341840">
    <property type="component" value="Unassembled WGS sequence"/>
</dbReference>
<proteinExistence type="predicted"/>
<protein>
    <submittedName>
        <fullName evidence="1">Uncharacterized protein</fullName>
    </submittedName>
</protein>
<gene>
    <name evidence="1" type="ORF">PIB30_020172</name>
</gene>
<comment type="caution">
    <text evidence="1">The sequence shown here is derived from an EMBL/GenBank/DDBJ whole genome shotgun (WGS) entry which is preliminary data.</text>
</comment>
<accession>A0ABU6Q8D8</accession>
<evidence type="ECO:0000313" key="1">
    <source>
        <dbReference type="EMBL" id="MED6108076.1"/>
    </source>
</evidence>
<sequence length="293" mass="32864">MQVWSQFAERVSGEWNGFGADFSDKGNPIELPQFLVPQAYLDWQVKLFDWQTQCPTLAHPHPPLLQYNSIQLYPTTGCDTAMRYSTDKRKVGGTGTNSGIAAFAYESSGSYVALWQKKDRLLELEYCLVSPQNFQSRVRIIQLINVLDNAVAKMKLLSIRLFLEHWYGPFRNGDQIEACIILNSAFASTLEVTGIWQGSKAVATFNASNTEIVRELSGNKEQSSPSPRDGNSTVLLPKKLWCSLNRGERDETFLSEVGWLIDDEKAITSSCLFSSSAILKEISMALETKMKGR</sequence>
<name>A0ABU6Q8D8_9FABA</name>
<reference evidence="1 2" key="1">
    <citation type="journal article" date="2023" name="Plants (Basel)">
        <title>Bridging the Gap: Combining Genomics and Transcriptomics Approaches to Understand Stylosanthes scabra, an Orphan Legume from the Brazilian Caatinga.</title>
        <authorList>
            <person name="Ferreira-Neto J.R.C."/>
            <person name="da Silva M.D."/>
            <person name="Binneck E."/>
            <person name="de Melo N.F."/>
            <person name="da Silva R.H."/>
            <person name="de Melo A.L.T.M."/>
            <person name="Pandolfi V."/>
            <person name="Bustamante F.O."/>
            <person name="Brasileiro-Vidal A.C."/>
            <person name="Benko-Iseppon A.M."/>
        </authorList>
    </citation>
    <scope>NUCLEOTIDE SEQUENCE [LARGE SCALE GENOMIC DNA]</scope>
    <source>
        <tissue evidence="1">Leaves</tissue>
    </source>
</reference>